<feature type="compositionally biased region" description="Basic and acidic residues" evidence="1">
    <location>
        <begin position="97"/>
        <end position="106"/>
    </location>
</feature>
<feature type="region of interest" description="Disordered" evidence="1">
    <location>
        <begin position="52"/>
        <end position="117"/>
    </location>
</feature>
<feature type="region of interest" description="Disordered" evidence="1">
    <location>
        <begin position="366"/>
        <end position="388"/>
    </location>
</feature>
<dbReference type="RefSeq" id="WP_176159948.1">
    <property type="nucleotide sequence ID" value="NZ_CP054929.1"/>
</dbReference>
<evidence type="ECO:0000259" key="2">
    <source>
        <dbReference type="Pfam" id="PF10593"/>
    </source>
</evidence>
<dbReference type="Proteomes" id="UP000509303">
    <property type="component" value="Chromosome"/>
</dbReference>
<name>A0A7H8NHS0_9ACTN</name>
<evidence type="ECO:0000256" key="1">
    <source>
        <dbReference type="SAM" id="MobiDB-lite"/>
    </source>
</evidence>
<feature type="domain" description="Putative endonuclease Z1" evidence="2">
    <location>
        <begin position="925"/>
        <end position="1156"/>
    </location>
</feature>
<dbReference type="EMBL" id="CP054929">
    <property type="protein sequence ID" value="QKW48251.1"/>
    <property type="molecule type" value="Genomic_DNA"/>
</dbReference>
<sequence length="1389" mass="149959">MPEEADGAGDPPGVERVTGLNRAVSAIGAMTPGLDGTALAEALWLASRMAAGSASPAPGESAPASAQAPARTGPSVQPLPRVGGFARQSPATAPENRSARPLHERLPGSTGRVPGDAVAVPRATALPSALEMTRALRPWKRPWRTGRRQALDLDATVAGYARSGELIPVFAPAPERWFDLVLVVDRSPSMQVWRDTVGAFAGLLDRLGAFRTLQVRDLTVDPDDGVGLTDRQGLPTSAGQLGSPDGRRLIVVVSDCAAPAWRAPEIWQQLRTWASHEPVALLNPLPPKLWRRTGLDLPTVRVSPDAPGTGNTGLRFRLPPLLAAGEADPDGWLALPVLSLSPHALGRWSRTVMLAAPEGCSAALIPPAGRPTPLGTDHPPARRSAEARTDGFLRTASRSAARLAMLTSVFDRLSLDLLHVLRQELVPEATTEDLAELLGSGLYALDTDTGGPVTLMPAPQVRARLEEALTEHDTLRLNRVLDRHIASGQGGGGRLPAVVGRSDGDEGIAAEATAAGVAWGRTLELLGLPLPTGGTEPPESVGETTEPADATDLALRVALAMLPQDRPAEPVEVHETVHSVVTLLAARGLAVDRAVLLRQLEAAVVQFVTRPAVLEDDRDHEPWSPDGDGTRAREFWERYLRFLEYERILPPAQVRQLDDVTSGLLSHLEDPRRPGGWRRTGLVMAPIGSGKSTLVIALAAKAFDAGYGTVIILAGATNAERDQMQQRVDEGLLGFVSQYTASSEAGGRIGAGAMPHARALPIVAVTTRGEHGDFSLYKTLSLRPPVYPQVFVIKKNRRIVDRVRDWLTHTSQPEDRPTLVIDTTGDARGTLSSPSKVDESVERLLSSCPRVGYVGYTYAPFLTTSQALPDFIYHVPKPPGHFGPEQLFTDTEQPLPLVRTVFDQDRWLPPGHRADHVPGRELPDSLFSALKSFVLACAARRVRDRNRTSNSMLVSVSRFVAVQKRVCDQLAERVGVIAEDLRDRRGPRGQRLMADFEELWRQDFVPTSEAIADAAVPTVSWKQVADQLPLVAQRLVVVTANSASDMTPYLYESEYGGLNMVAVGGAKPAQGLPLEGLATSYCLRAPANYETLRLLTTPFGPQTGYQDLCRLYATLEVLDTQHRLTARINGQRKELQELAGLDITPAQAVLRVRATHSPGRSWETLDFTLALERVRQNFRTLEAFIRGLGRAGTPDPRTAANLLWHGVTPAKIAEFLDAYLPGSEPSWNRLAEICRYLRRGAGLGGLGEWTVQLVSPPKSPVLVEVAGHRVGTVRRAPLPRGNEDGFRIRRLSAVGNEYADLDPDQYLRAIDATRSAAAVDPARPARGHEPTRPSRAAVEAVRRADQALLSIYLVRGEETVDYEVTAPLVGLAVSLPRSAALSEPSSPLS</sequence>
<keyword evidence="5" id="KW-1185">Reference proteome</keyword>
<dbReference type="InterPro" id="IPR018310">
    <property type="entry name" value="Put_endonuclease_Z1-dom"/>
</dbReference>
<dbReference type="GO" id="GO:0004519">
    <property type="term" value="F:endonuclease activity"/>
    <property type="evidence" value="ECO:0007669"/>
    <property type="project" value="UniProtKB-KW"/>
</dbReference>
<dbReference type="InterPro" id="IPR047738">
    <property type="entry name" value="SAV_2336-like_N"/>
</dbReference>
<dbReference type="Pfam" id="PF10593">
    <property type="entry name" value="Z1"/>
    <property type="match status" value="1"/>
</dbReference>
<evidence type="ECO:0000313" key="5">
    <source>
        <dbReference type="Proteomes" id="UP000509303"/>
    </source>
</evidence>
<keyword evidence="4" id="KW-0540">Nuclease</keyword>
<evidence type="ECO:0000313" key="3">
    <source>
        <dbReference type="EMBL" id="QKW48251.1"/>
    </source>
</evidence>
<protein>
    <submittedName>
        <fullName evidence="4">Endonuclease</fullName>
    </submittedName>
</protein>
<dbReference type="EMBL" id="CP054929">
    <property type="protein sequence ID" value="QKW54079.1"/>
    <property type="molecule type" value="Genomic_DNA"/>
</dbReference>
<feature type="compositionally biased region" description="Basic and acidic residues" evidence="1">
    <location>
        <begin position="379"/>
        <end position="388"/>
    </location>
</feature>
<feature type="compositionally biased region" description="Low complexity" evidence="1">
    <location>
        <begin position="52"/>
        <end position="70"/>
    </location>
</feature>
<keyword evidence="4" id="KW-0378">Hydrolase</keyword>
<organism evidence="4 5">
    <name type="scientific">Streptomyces buecherae</name>
    <dbReference type="NCBI Taxonomy" id="2763006"/>
    <lineage>
        <taxon>Bacteria</taxon>
        <taxon>Bacillati</taxon>
        <taxon>Actinomycetota</taxon>
        <taxon>Actinomycetes</taxon>
        <taxon>Kitasatosporales</taxon>
        <taxon>Streptomycetaceae</taxon>
        <taxon>Streptomyces</taxon>
    </lineage>
</organism>
<accession>A0A7H8NHS0</accession>
<keyword evidence="4" id="KW-0255">Endonuclease</keyword>
<gene>
    <name evidence="3" type="ORF">HUT08_00365</name>
    <name evidence="4" type="ORF">HUT08_36060</name>
</gene>
<dbReference type="NCBIfam" id="NF041121">
    <property type="entry name" value="SAV_2336_NTERM"/>
    <property type="match status" value="1"/>
</dbReference>
<evidence type="ECO:0000313" key="4">
    <source>
        <dbReference type="EMBL" id="QKW54079.1"/>
    </source>
</evidence>
<proteinExistence type="predicted"/>
<reference evidence="4 5" key="1">
    <citation type="submission" date="2020-06" db="EMBL/GenBank/DDBJ databases">
        <title>Genome mining for natural products.</title>
        <authorList>
            <person name="Zhang B."/>
            <person name="Shi J."/>
            <person name="Ge H."/>
        </authorList>
    </citation>
    <scope>NUCLEOTIDE SEQUENCE [LARGE SCALE GENOMIC DNA]</scope>
    <source>
        <strain evidence="4 5">NA00687</strain>
    </source>
</reference>